<name>A0A6L9EHY5_9FLAO</name>
<evidence type="ECO:0000313" key="3">
    <source>
        <dbReference type="Proteomes" id="UP000475249"/>
    </source>
</evidence>
<evidence type="ECO:0000256" key="1">
    <source>
        <dbReference type="SAM" id="SignalP"/>
    </source>
</evidence>
<evidence type="ECO:0000313" key="2">
    <source>
        <dbReference type="EMBL" id="NAS14272.1"/>
    </source>
</evidence>
<feature type="signal peptide" evidence="1">
    <location>
        <begin position="1"/>
        <end position="25"/>
    </location>
</feature>
<dbReference type="EMBL" id="WXYO01000009">
    <property type="protein sequence ID" value="NAS14272.1"/>
    <property type="molecule type" value="Genomic_DNA"/>
</dbReference>
<proteinExistence type="predicted"/>
<organism evidence="2 3">
    <name type="scientific">Poritiphilus flavus</name>
    <dbReference type="NCBI Taxonomy" id="2697053"/>
    <lineage>
        <taxon>Bacteria</taxon>
        <taxon>Pseudomonadati</taxon>
        <taxon>Bacteroidota</taxon>
        <taxon>Flavobacteriia</taxon>
        <taxon>Flavobacteriales</taxon>
        <taxon>Flavobacteriaceae</taxon>
        <taxon>Poritiphilus</taxon>
    </lineage>
</organism>
<evidence type="ECO:0008006" key="4">
    <source>
        <dbReference type="Google" id="ProtNLM"/>
    </source>
</evidence>
<accession>A0A6L9EHY5</accession>
<dbReference type="Proteomes" id="UP000475249">
    <property type="component" value="Unassembled WGS sequence"/>
</dbReference>
<gene>
    <name evidence="2" type="ORF">GTQ38_19835</name>
</gene>
<sequence>MKKIRLVIMLAATVMLLGCSNSDNGDGSNPQPTPIDKSANLLGTGDSASDFLSNENFNNLHVEIGYVRGFRPTSEAMDNFVTFLRDRTFKQDIQISYLELDSPNENDLTLQEIADLEEENRTAYNDGETLAVYIYFADAPDEDDDPDEGLVTLGAVYRNTSMVIFAQTVRDLASRSALLTVSDIQSATLNHEFGHLLGLVDLGTPEINDHEDPDAANHCIVEGCLMRAELEFGMGMVSMLESKAAKGQAVIPLDAECIRDLQSNGGR</sequence>
<protein>
    <recommendedName>
        <fullName evidence="4">Membrane metalloprotease</fullName>
    </recommendedName>
</protein>
<feature type="chain" id="PRO_5027122588" description="Membrane metalloprotease" evidence="1">
    <location>
        <begin position="26"/>
        <end position="267"/>
    </location>
</feature>
<dbReference type="PROSITE" id="PS51257">
    <property type="entry name" value="PROKAR_LIPOPROTEIN"/>
    <property type="match status" value="1"/>
</dbReference>
<reference evidence="2 3" key="1">
    <citation type="submission" date="2020-01" db="EMBL/GenBank/DDBJ databases">
        <title>Bacteria diversity of Porities sp.</title>
        <authorList>
            <person name="Wang G."/>
        </authorList>
    </citation>
    <scope>NUCLEOTIDE SEQUENCE [LARGE SCALE GENOMIC DNA]</scope>
    <source>
        <strain evidence="2 3">R33</strain>
    </source>
</reference>
<dbReference type="AlphaFoldDB" id="A0A6L9EHY5"/>
<comment type="caution">
    <text evidence="2">The sequence shown here is derived from an EMBL/GenBank/DDBJ whole genome shotgun (WGS) entry which is preliminary data.</text>
</comment>
<dbReference type="RefSeq" id="WP_161437315.1">
    <property type="nucleotide sequence ID" value="NZ_WXYO01000009.1"/>
</dbReference>
<keyword evidence="3" id="KW-1185">Reference proteome</keyword>
<keyword evidence="1" id="KW-0732">Signal</keyword>